<name>A0ACC5RDD1_9HYPH</name>
<evidence type="ECO:0000313" key="1">
    <source>
        <dbReference type="EMBL" id="MBK1870654.1"/>
    </source>
</evidence>
<sequence>MGMLNGKHAVVTGGASGIGRAIAFAFAKEGGTVTIADYASEASIADAVKAAGNGAQGRRVNVADEKDVVQLFDAVGKSGGIDILVNCAGILVEKPLLETSVADFDRQIGVNLKGVFLVGREALRLMVAQDRGGRVINIASELAYLGRENCSLYCASKGGVLSMTRSWAREFAPKILVNTIAPGPTDTPMLGIEQTSAETLAQETNNPLGRLGRPEEIAAAALFLAGPGSTFMTGQCVSPNGGAAMF</sequence>
<proteinExistence type="predicted"/>
<evidence type="ECO:0000313" key="2">
    <source>
        <dbReference type="Proteomes" id="UP000616151"/>
    </source>
</evidence>
<dbReference type="EMBL" id="JAENHL010000008">
    <property type="protein sequence ID" value="MBK1870654.1"/>
    <property type="molecule type" value="Genomic_DNA"/>
</dbReference>
<accession>A0ACC5RDD1</accession>
<keyword evidence="2" id="KW-1185">Reference proteome</keyword>
<dbReference type="Proteomes" id="UP000616151">
    <property type="component" value="Unassembled WGS sequence"/>
</dbReference>
<protein>
    <submittedName>
        <fullName evidence="1">SDR family oxidoreductase</fullName>
    </submittedName>
</protein>
<organism evidence="1 2">
    <name type="scientific">Taklimakanibacter albus</name>
    <dbReference type="NCBI Taxonomy" id="2800327"/>
    <lineage>
        <taxon>Bacteria</taxon>
        <taxon>Pseudomonadati</taxon>
        <taxon>Pseudomonadota</taxon>
        <taxon>Alphaproteobacteria</taxon>
        <taxon>Hyphomicrobiales</taxon>
        <taxon>Aestuariivirgaceae</taxon>
        <taxon>Taklimakanibacter</taxon>
    </lineage>
</organism>
<reference evidence="1" key="1">
    <citation type="submission" date="2021-01" db="EMBL/GenBank/DDBJ databases">
        <authorList>
            <person name="Sun Q."/>
        </authorList>
    </citation>
    <scope>NUCLEOTIDE SEQUENCE</scope>
    <source>
        <strain evidence="1">YIM B02566</strain>
    </source>
</reference>
<gene>
    <name evidence="1" type="ORF">JHL16_30090</name>
</gene>
<comment type="caution">
    <text evidence="1">The sequence shown here is derived from an EMBL/GenBank/DDBJ whole genome shotgun (WGS) entry which is preliminary data.</text>
</comment>